<dbReference type="Proteomes" id="UP001596087">
    <property type="component" value="Unassembled WGS sequence"/>
</dbReference>
<accession>A0ABW0BCX0</accession>
<gene>
    <name evidence="2" type="ORF">ACFPGP_00460</name>
</gene>
<evidence type="ECO:0000313" key="2">
    <source>
        <dbReference type="EMBL" id="MFC5175120.1"/>
    </source>
</evidence>
<keyword evidence="1" id="KW-0812">Transmembrane</keyword>
<protein>
    <submittedName>
        <fullName evidence="2">WD40/YVTN/BNR-like repeat-containing protein</fullName>
    </submittedName>
</protein>
<proteinExistence type="predicted"/>
<evidence type="ECO:0000313" key="3">
    <source>
        <dbReference type="Proteomes" id="UP001596087"/>
    </source>
</evidence>
<feature type="transmembrane region" description="Helical" evidence="1">
    <location>
        <begin position="20"/>
        <end position="37"/>
    </location>
</feature>
<dbReference type="Gene3D" id="2.130.10.10">
    <property type="entry name" value="YVTN repeat-like/Quinoprotein amine dehydrogenase"/>
    <property type="match status" value="2"/>
</dbReference>
<keyword evidence="3" id="KW-1185">Reference proteome</keyword>
<reference evidence="3" key="1">
    <citation type="journal article" date="2019" name="Int. J. Syst. Evol. Microbiol.">
        <title>The Global Catalogue of Microorganisms (GCM) 10K type strain sequencing project: providing services to taxonomists for standard genome sequencing and annotation.</title>
        <authorList>
            <consortium name="The Broad Institute Genomics Platform"/>
            <consortium name="The Broad Institute Genome Sequencing Center for Infectious Disease"/>
            <person name="Wu L."/>
            <person name="Ma J."/>
        </authorList>
    </citation>
    <scope>NUCLEOTIDE SEQUENCE [LARGE SCALE GENOMIC DNA]</scope>
    <source>
        <strain evidence="3">DFY41</strain>
    </source>
</reference>
<dbReference type="InterPro" id="IPR015943">
    <property type="entry name" value="WD40/YVTN_repeat-like_dom_sf"/>
</dbReference>
<keyword evidence="1" id="KW-1133">Transmembrane helix</keyword>
<dbReference type="SUPFAM" id="SSF110296">
    <property type="entry name" value="Oligoxyloglucan reducing end-specific cellobiohydrolase"/>
    <property type="match status" value="1"/>
</dbReference>
<organism evidence="2 3">
    <name type="scientific">Nocardioides taihuensis</name>
    <dbReference type="NCBI Taxonomy" id="1835606"/>
    <lineage>
        <taxon>Bacteria</taxon>
        <taxon>Bacillati</taxon>
        <taxon>Actinomycetota</taxon>
        <taxon>Actinomycetes</taxon>
        <taxon>Propionibacteriales</taxon>
        <taxon>Nocardioidaceae</taxon>
        <taxon>Nocardioides</taxon>
    </lineage>
</organism>
<evidence type="ECO:0000256" key="1">
    <source>
        <dbReference type="SAM" id="Phobius"/>
    </source>
</evidence>
<dbReference type="EMBL" id="JBHSKD010000002">
    <property type="protein sequence ID" value="MFC5175120.1"/>
    <property type="molecule type" value="Genomic_DNA"/>
</dbReference>
<dbReference type="RefSeq" id="WP_378585401.1">
    <property type="nucleotide sequence ID" value="NZ_JBHSKD010000002.1"/>
</dbReference>
<sequence>MTEPADKRILGLSPRARRFVFPFLAIAAVIIAIGYFSSKGSDDSSGSGTGPVVGGDLHAVDDLGSRLFVGGHDGAGYRARVGGWTQIDTLEEKDVMGWAATGTMILAGGHAGLYASTDDGSTFGLVDGLPVADVHALGASGDVVYLASPETGTLVSTDGGKTFEPRSPAGQEFMGTIWVDRTDADVAVASSMREGAVRTTDGGASWTPLGSASGSMAVAVDKTGSRLLAIGMDGAQLSTDGGMSWAALDVPGGTSAGSYTSTGHLVVAALDGTRAILYKQDGSTWDPIT</sequence>
<comment type="caution">
    <text evidence="2">The sequence shown here is derived from an EMBL/GenBank/DDBJ whole genome shotgun (WGS) entry which is preliminary data.</text>
</comment>
<keyword evidence="1" id="KW-0472">Membrane</keyword>
<name>A0ABW0BCX0_9ACTN</name>